<keyword evidence="2" id="KW-0472">Membrane</keyword>
<keyword evidence="2" id="KW-0812">Transmembrane</keyword>
<accession>A0ABQ9I991</accession>
<keyword evidence="4" id="KW-1185">Reference proteome</keyword>
<feature type="region of interest" description="Disordered" evidence="1">
    <location>
        <begin position="461"/>
        <end position="484"/>
    </location>
</feature>
<feature type="compositionally biased region" description="Basic and acidic residues" evidence="1">
    <location>
        <begin position="461"/>
        <end position="473"/>
    </location>
</feature>
<gene>
    <name evidence="3" type="ORF">PR048_005802</name>
</gene>
<keyword evidence="2" id="KW-1133">Transmembrane helix</keyword>
<feature type="compositionally biased region" description="Basic and acidic residues" evidence="1">
    <location>
        <begin position="252"/>
        <end position="261"/>
    </location>
</feature>
<proteinExistence type="predicted"/>
<sequence>MERGKLWEEKIKRKQIKDGAGGGAIGICWAPTVFVLYVIWSWETRVFTLNRAGFENNEASLTPHLRPSTPRPFASGESLEFERRIFPLPTLLKACVEIILLKRFPQEVWISQTKNNPLSLSHPGCIARWFRSKDRHVFGPTCDKRRTRREKGMKKEQLSNFLRNSALSFCDALDAATKSREKQRRPTSAIGFRKTARLRTLASKLLNRFTLVLAARNWNGLGQNIHDEGSYRLLKKKLGQCLLSRHHNPGRRGGEAGKGLRDMPGPPGQQRTETGNLTAGEGFWEQLSEATKSRQPLFFSPPLGESISTRFELANSCSSAPHIEGNQPLSRSFLVDIILSFASPLSATGFFRRLTLRGGDVDSIKAQHRNENQYRHPRVSTPFLAYRSNFLTRADAASFRGRETPGNPPPAPHTTALTNSCALFGLKSRACRWTCLGVGHLGEKTFRPGYLCGSYDMEQRHNEDAGGTRDPRENPLASSCTIPDRGGESKRIETIFYITSYHNDEKFIVKIQKIWPPRGRMFRMGLNLFLGNARVLSKHAGYMQCPTRRQGGRGSPGNKYGTIVFEDTRADLNEHPRSLPSKTHILEPEERKLAVASLIVVGSFEEYG</sequence>
<evidence type="ECO:0000313" key="4">
    <source>
        <dbReference type="Proteomes" id="UP001159363"/>
    </source>
</evidence>
<organism evidence="3 4">
    <name type="scientific">Dryococelus australis</name>
    <dbReference type="NCBI Taxonomy" id="614101"/>
    <lineage>
        <taxon>Eukaryota</taxon>
        <taxon>Metazoa</taxon>
        <taxon>Ecdysozoa</taxon>
        <taxon>Arthropoda</taxon>
        <taxon>Hexapoda</taxon>
        <taxon>Insecta</taxon>
        <taxon>Pterygota</taxon>
        <taxon>Neoptera</taxon>
        <taxon>Polyneoptera</taxon>
        <taxon>Phasmatodea</taxon>
        <taxon>Verophasmatodea</taxon>
        <taxon>Anareolatae</taxon>
        <taxon>Phasmatidae</taxon>
        <taxon>Eurycanthinae</taxon>
        <taxon>Dryococelus</taxon>
    </lineage>
</organism>
<reference evidence="3 4" key="1">
    <citation type="submission" date="2023-02" db="EMBL/GenBank/DDBJ databases">
        <title>LHISI_Scaffold_Assembly.</title>
        <authorList>
            <person name="Stuart O.P."/>
            <person name="Cleave R."/>
            <person name="Magrath M.J.L."/>
            <person name="Mikheyev A.S."/>
        </authorList>
    </citation>
    <scope>NUCLEOTIDE SEQUENCE [LARGE SCALE GENOMIC DNA]</scope>
    <source>
        <strain evidence="3">Daus_M_001</strain>
        <tissue evidence="3">Leg muscle</tissue>
    </source>
</reference>
<feature type="transmembrane region" description="Helical" evidence="2">
    <location>
        <begin position="21"/>
        <end position="42"/>
    </location>
</feature>
<dbReference type="EMBL" id="JARBHB010000002">
    <property type="protein sequence ID" value="KAJ8893216.1"/>
    <property type="molecule type" value="Genomic_DNA"/>
</dbReference>
<evidence type="ECO:0000256" key="2">
    <source>
        <dbReference type="SAM" id="Phobius"/>
    </source>
</evidence>
<comment type="caution">
    <text evidence="3">The sequence shown here is derived from an EMBL/GenBank/DDBJ whole genome shotgun (WGS) entry which is preliminary data.</text>
</comment>
<evidence type="ECO:0000256" key="1">
    <source>
        <dbReference type="SAM" id="MobiDB-lite"/>
    </source>
</evidence>
<protein>
    <submittedName>
        <fullName evidence="3">Uncharacterized protein</fullName>
    </submittedName>
</protein>
<evidence type="ECO:0000313" key="3">
    <source>
        <dbReference type="EMBL" id="KAJ8893216.1"/>
    </source>
</evidence>
<name>A0ABQ9I991_9NEOP</name>
<dbReference type="Proteomes" id="UP001159363">
    <property type="component" value="Chromosome 2"/>
</dbReference>
<feature type="region of interest" description="Disordered" evidence="1">
    <location>
        <begin position="245"/>
        <end position="271"/>
    </location>
</feature>